<keyword evidence="4" id="KW-0145">Chemotaxis</keyword>
<dbReference type="InterPro" id="IPR033479">
    <property type="entry name" value="dCache_1"/>
</dbReference>
<accession>A0A0M0KLC8</accession>
<evidence type="ECO:0000256" key="2">
    <source>
        <dbReference type="ARBA" id="ARBA00022475"/>
    </source>
</evidence>
<dbReference type="Gene3D" id="1.10.287.950">
    <property type="entry name" value="Methyl-accepting chemotaxis protein"/>
    <property type="match status" value="1"/>
</dbReference>
<evidence type="ECO:0000259" key="13">
    <source>
        <dbReference type="PROSITE" id="PS50885"/>
    </source>
</evidence>
<organism evidence="14">
    <name type="scientific">Halalkalibacterium halodurans</name>
    <name type="common">Bacillus halodurans</name>
    <dbReference type="NCBI Taxonomy" id="86665"/>
    <lineage>
        <taxon>Bacteria</taxon>
        <taxon>Bacillati</taxon>
        <taxon>Bacillota</taxon>
        <taxon>Bacilli</taxon>
        <taxon>Bacillales</taxon>
        <taxon>Bacillaceae</taxon>
        <taxon>Halalkalibacterium (ex Joshi et al. 2022)</taxon>
    </lineage>
</organism>
<evidence type="ECO:0000256" key="5">
    <source>
        <dbReference type="ARBA" id="ARBA00022692"/>
    </source>
</evidence>
<dbReference type="SMART" id="SM00283">
    <property type="entry name" value="MA"/>
    <property type="match status" value="1"/>
</dbReference>
<dbReference type="CDD" id="cd06225">
    <property type="entry name" value="HAMP"/>
    <property type="match status" value="1"/>
</dbReference>
<dbReference type="PROSITE" id="PS50885">
    <property type="entry name" value="HAMP"/>
    <property type="match status" value="1"/>
</dbReference>
<dbReference type="PATRIC" id="fig|136160.3.peg.2475"/>
<feature type="domain" description="Methyl-accepting transducer" evidence="12">
    <location>
        <begin position="384"/>
        <end position="641"/>
    </location>
</feature>
<keyword evidence="3" id="KW-0488">Methylation</keyword>
<dbReference type="GO" id="GO:0007165">
    <property type="term" value="P:signal transduction"/>
    <property type="evidence" value="ECO:0007669"/>
    <property type="project" value="UniProtKB-KW"/>
</dbReference>
<dbReference type="PROSITE" id="PS50111">
    <property type="entry name" value="CHEMOTAXIS_TRANSDUC_2"/>
    <property type="match status" value="1"/>
</dbReference>
<dbReference type="SUPFAM" id="SSF103190">
    <property type="entry name" value="Sensory domain-like"/>
    <property type="match status" value="1"/>
</dbReference>
<keyword evidence="7 11" id="KW-0472">Membrane</keyword>
<evidence type="ECO:0000256" key="3">
    <source>
        <dbReference type="ARBA" id="ARBA00022481"/>
    </source>
</evidence>
<dbReference type="Pfam" id="PF00015">
    <property type="entry name" value="MCPsignal"/>
    <property type="match status" value="1"/>
</dbReference>
<evidence type="ECO:0000256" key="8">
    <source>
        <dbReference type="ARBA" id="ARBA00023224"/>
    </source>
</evidence>
<dbReference type="CDD" id="cd12912">
    <property type="entry name" value="PDC2_MCP_like"/>
    <property type="match status" value="1"/>
</dbReference>
<evidence type="ECO:0000256" key="4">
    <source>
        <dbReference type="ARBA" id="ARBA00022500"/>
    </source>
</evidence>
<evidence type="ECO:0008006" key="15">
    <source>
        <dbReference type="Google" id="ProtNLM"/>
    </source>
</evidence>
<gene>
    <name evidence="14" type="ORF">AMD02_10425</name>
</gene>
<proteinExistence type="inferred from homology"/>
<dbReference type="RefSeq" id="WP_053431268.1">
    <property type="nucleotide sequence ID" value="NZ_CP040441.1"/>
</dbReference>
<evidence type="ECO:0000256" key="11">
    <source>
        <dbReference type="SAM" id="Phobius"/>
    </source>
</evidence>
<keyword evidence="2" id="KW-1003">Cell membrane</keyword>
<evidence type="ECO:0000256" key="7">
    <source>
        <dbReference type="ARBA" id="ARBA00023136"/>
    </source>
</evidence>
<dbReference type="SUPFAM" id="SSF58104">
    <property type="entry name" value="Methyl-accepting chemotaxis protein (MCP) signaling domain"/>
    <property type="match status" value="1"/>
</dbReference>
<comment type="subcellular location">
    <subcellularLocation>
        <location evidence="1">Cell membrane</location>
        <topology evidence="1">Multi-pass membrane protein</topology>
    </subcellularLocation>
</comment>
<name>A0A0M0KLC8_ALKHA</name>
<dbReference type="Gene3D" id="3.30.450.20">
    <property type="entry name" value="PAS domain"/>
    <property type="match status" value="2"/>
</dbReference>
<dbReference type="GO" id="GO:0005886">
    <property type="term" value="C:plasma membrane"/>
    <property type="evidence" value="ECO:0007669"/>
    <property type="project" value="UniProtKB-SubCell"/>
</dbReference>
<feature type="transmembrane region" description="Helical" evidence="11">
    <location>
        <begin position="7"/>
        <end position="30"/>
    </location>
</feature>
<evidence type="ECO:0000256" key="1">
    <source>
        <dbReference type="ARBA" id="ARBA00004651"/>
    </source>
</evidence>
<keyword evidence="8 10" id="KW-0807">Transducer</keyword>
<evidence type="ECO:0000259" key="12">
    <source>
        <dbReference type="PROSITE" id="PS50111"/>
    </source>
</evidence>
<evidence type="ECO:0000256" key="6">
    <source>
        <dbReference type="ARBA" id="ARBA00022989"/>
    </source>
</evidence>
<reference evidence="14" key="1">
    <citation type="submission" date="2015-08" db="EMBL/GenBank/DDBJ databases">
        <title>Complete DNA Sequence of Pseudomonas syringae pv. actinidiae, the Causal Agent of Kiwifruit Canker Disease.</title>
        <authorList>
            <person name="Rikkerink E.H.A."/>
            <person name="Fineran P.C."/>
        </authorList>
    </citation>
    <scope>NUCLEOTIDE SEQUENCE</scope>
    <source>
        <strain evidence="14">DSM 13666</strain>
    </source>
</reference>
<dbReference type="CDD" id="cd12913">
    <property type="entry name" value="PDC1_MCP_like"/>
    <property type="match status" value="1"/>
</dbReference>
<dbReference type="PANTHER" id="PTHR32089:SF114">
    <property type="entry name" value="METHYL-ACCEPTING CHEMOTAXIS PROTEIN MCPB"/>
    <property type="match status" value="1"/>
</dbReference>
<dbReference type="AlphaFoldDB" id="A0A0M0KLC8"/>
<evidence type="ECO:0000313" key="14">
    <source>
        <dbReference type="EMBL" id="KOO39208.1"/>
    </source>
</evidence>
<dbReference type="InterPro" id="IPR004089">
    <property type="entry name" value="MCPsignal_dom"/>
</dbReference>
<dbReference type="GeneID" id="87597434"/>
<feature type="transmembrane region" description="Helical" evidence="11">
    <location>
        <begin position="292"/>
        <end position="312"/>
    </location>
</feature>
<dbReference type="InterPro" id="IPR003660">
    <property type="entry name" value="HAMP_dom"/>
</dbReference>
<comment type="caution">
    <text evidence="14">The sequence shown here is derived from an EMBL/GenBank/DDBJ whole genome shotgun (WGS) entry which is preliminary data.</text>
</comment>
<dbReference type="InterPro" id="IPR029151">
    <property type="entry name" value="Sensor-like_sf"/>
</dbReference>
<dbReference type="Pfam" id="PF02743">
    <property type="entry name" value="dCache_1"/>
    <property type="match status" value="1"/>
</dbReference>
<keyword evidence="5 11" id="KW-0812">Transmembrane</keyword>
<comment type="similarity">
    <text evidence="9">Belongs to the methyl-accepting chemotaxis (MCP) protein family.</text>
</comment>
<sequence length="680" mass="75414">MAKSIKWKLIVTTSGLIGLIVFAILGTMYVQASKETQTSTESEAGRVTIEMEKLLDYYLPFFSSAVDRLAQDRAVMTFLRSNPDNESFPDEINEEFVYFLENDERADLFYIGQQSNGNFYSYPEVELPDDYDPRARPWYEKAAETPEQVVWSEPYLSATVGHEVMMVTVAKAIVDPRNQQLLGVVAIDILLDDLSQLLNETEVGMGGSLALIHESGMVIAHPDADLRGENLSDESFIQDLQQAQGKQGQIEYEFENEARTLFFNKMDQMDWNIVAFYRDKEVTAPVRQLRNYFILVLLVSMTIATATSYYFGRKMANPILALNDRMQQVIKGDLTASADVKSQDEIGQLSDGFNQMVQTLREMIHALRQTGATSNKEAVELRSMLQEAIASSEEVATSSTAVANGAVDQAEEIEHAKSDIEKLSAQIDWMDQTASQINELAASTANVSASGLEQVETLREKTEEHERIIQKMEGIVNHFVHQTEEILSIVELIQSFSEQTNLLALNASIEAARAGEYGKGFSVVAEEIRKLAEQSTKATNNIQSAVQKIKESGAHATEEMTKTAAQSAEQVKRVDQSIASFTHISSNIEQVVNSIKTVVKQLQTMNESRNQAVLAINNIAGTSQDTAAAAEQISASIEELVNVLNTIGTSSERLNTLSDDLNKQAKAFKVQSTDDVESEK</sequence>
<keyword evidence="6 11" id="KW-1133">Transmembrane helix</keyword>
<dbReference type="GO" id="GO:0006935">
    <property type="term" value="P:chemotaxis"/>
    <property type="evidence" value="ECO:0007669"/>
    <property type="project" value="UniProtKB-KW"/>
</dbReference>
<dbReference type="Pfam" id="PF00672">
    <property type="entry name" value="HAMP"/>
    <property type="match status" value="1"/>
</dbReference>
<dbReference type="SMART" id="SM00304">
    <property type="entry name" value="HAMP"/>
    <property type="match status" value="1"/>
</dbReference>
<dbReference type="EMBL" id="LILD01000001">
    <property type="protein sequence ID" value="KOO39208.1"/>
    <property type="molecule type" value="Genomic_DNA"/>
</dbReference>
<evidence type="ECO:0000256" key="10">
    <source>
        <dbReference type="PROSITE-ProRule" id="PRU00284"/>
    </source>
</evidence>
<feature type="domain" description="HAMP" evidence="13">
    <location>
        <begin position="313"/>
        <end position="365"/>
    </location>
</feature>
<dbReference type="PANTHER" id="PTHR32089">
    <property type="entry name" value="METHYL-ACCEPTING CHEMOTAXIS PROTEIN MCPB"/>
    <property type="match status" value="1"/>
</dbReference>
<protein>
    <recommendedName>
        <fullName evidence="15">Methyl-accepting chemotaxis protein</fullName>
    </recommendedName>
</protein>
<dbReference type="Gene3D" id="1.10.8.500">
    <property type="entry name" value="HAMP domain in histidine kinase"/>
    <property type="match status" value="1"/>
</dbReference>
<evidence type="ECO:0000256" key="9">
    <source>
        <dbReference type="ARBA" id="ARBA00029447"/>
    </source>
</evidence>